<dbReference type="PROSITE" id="PS00280">
    <property type="entry name" value="BPTI_KUNITZ_1"/>
    <property type="match status" value="1"/>
</dbReference>
<evidence type="ECO:0000313" key="5">
    <source>
        <dbReference type="RefSeq" id="XP_070656773.1"/>
    </source>
</evidence>
<feature type="domain" description="BPTI/Kunitz inhibitor" evidence="3">
    <location>
        <begin position="278"/>
        <end position="328"/>
    </location>
</feature>
<dbReference type="CDD" id="cd22632">
    <property type="entry name" value="Kunitz_ELP-like"/>
    <property type="match status" value="1"/>
</dbReference>
<dbReference type="InterPro" id="IPR050098">
    <property type="entry name" value="TFPI/VKTCI-like"/>
</dbReference>
<dbReference type="PROSITE" id="PS50279">
    <property type="entry name" value="BPTI_KUNITZ_2"/>
    <property type="match status" value="2"/>
</dbReference>
<dbReference type="GeneID" id="109567706"/>
<keyword evidence="2" id="KW-0732">Signal</keyword>
<feature type="signal peptide" evidence="2">
    <location>
        <begin position="1"/>
        <end position="20"/>
    </location>
</feature>
<reference evidence="5" key="1">
    <citation type="submission" date="2025-08" db="UniProtKB">
        <authorList>
            <consortium name="RefSeq"/>
        </authorList>
    </citation>
    <scope>IDENTIFICATION</scope>
    <source>
        <tissue evidence="5">Blood</tissue>
    </source>
</reference>
<dbReference type="RefSeq" id="XP_070656773.1">
    <property type="nucleotide sequence ID" value="XM_070800672.1"/>
</dbReference>
<dbReference type="Pfam" id="PF00014">
    <property type="entry name" value="Kunitz_BPTI"/>
    <property type="match status" value="2"/>
</dbReference>
<dbReference type="SMART" id="SM00131">
    <property type="entry name" value="KU"/>
    <property type="match status" value="2"/>
</dbReference>
<evidence type="ECO:0000313" key="4">
    <source>
        <dbReference type="Proteomes" id="UP001652663"/>
    </source>
</evidence>
<dbReference type="InterPro" id="IPR002223">
    <property type="entry name" value="Kunitz_BPTI"/>
</dbReference>
<organism evidence="4 5">
    <name type="scientific">Bos indicus</name>
    <name type="common">Zebu</name>
    <dbReference type="NCBI Taxonomy" id="9915"/>
    <lineage>
        <taxon>Eukaryota</taxon>
        <taxon>Metazoa</taxon>
        <taxon>Chordata</taxon>
        <taxon>Craniata</taxon>
        <taxon>Vertebrata</taxon>
        <taxon>Euteleostomi</taxon>
        <taxon>Mammalia</taxon>
        <taxon>Eutheria</taxon>
        <taxon>Laurasiatheria</taxon>
        <taxon>Artiodactyla</taxon>
        <taxon>Ruminantia</taxon>
        <taxon>Pecora</taxon>
        <taxon>Bovidae</taxon>
        <taxon>Bovinae</taxon>
        <taxon>Bos</taxon>
    </lineage>
</organism>
<proteinExistence type="predicted"/>
<dbReference type="InterPro" id="IPR036880">
    <property type="entry name" value="Kunitz_BPTI_sf"/>
</dbReference>
<name>A0ABM4T9Q4_BOSIN</name>
<dbReference type="PRINTS" id="PR00759">
    <property type="entry name" value="BASICPTASE"/>
</dbReference>
<gene>
    <name evidence="5" type="primary">LOC109567706</name>
</gene>
<dbReference type="PANTHER" id="PTHR10083:SF380">
    <property type="entry name" value="COLOSTRUM TRYPSIN INHIBITOR"/>
    <property type="match status" value="1"/>
</dbReference>
<keyword evidence="1" id="KW-1015">Disulfide bond</keyword>
<protein>
    <submittedName>
        <fullName evidence="5">Trophoblast Kunitz domain protein 1-like</fullName>
    </submittedName>
</protein>
<dbReference type="Gene3D" id="4.10.410.10">
    <property type="entry name" value="Pancreatic trypsin inhibitor Kunitz domain"/>
    <property type="match status" value="2"/>
</dbReference>
<dbReference type="PANTHER" id="PTHR10083">
    <property type="entry name" value="KUNITZ-TYPE PROTEASE INHIBITOR-RELATED"/>
    <property type="match status" value="1"/>
</dbReference>
<evidence type="ECO:0000259" key="3">
    <source>
        <dbReference type="PROSITE" id="PS50279"/>
    </source>
</evidence>
<evidence type="ECO:0000256" key="1">
    <source>
        <dbReference type="ARBA" id="ARBA00023157"/>
    </source>
</evidence>
<evidence type="ECO:0000256" key="2">
    <source>
        <dbReference type="SAM" id="SignalP"/>
    </source>
</evidence>
<keyword evidence="4" id="KW-1185">Reference proteome</keyword>
<dbReference type="InterPro" id="IPR020901">
    <property type="entry name" value="Prtase_inh_Kunz-CS"/>
</dbReference>
<feature type="chain" id="PRO_5046766985" evidence="2">
    <location>
        <begin position="21"/>
        <end position="392"/>
    </location>
</feature>
<dbReference type="SUPFAM" id="SSF57362">
    <property type="entry name" value="BPTI-like"/>
    <property type="match status" value="2"/>
</dbReference>
<dbReference type="Proteomes" id="UP001652663">
    <property type="component" value="Chromosome 13"/>
</dbReference>
<sequence length="392" mass="41980">MNRLCLSAALLFLLVILVDSTLVNIHHIQDEGLETSHRRGPKKHSTKDMIKNIIRGVATGAKIANAGSGFIREVVKAIRKGNKGHVKTSGAQLKNHTVEESPTFNTQQLILSEKNKADSRPAFCLEPKVVGHGTTKMPRYFYDAKTGHCEPFTYGSLGGNKNNFLTLEDCMETCGQGAGSLCCGGGGGGSPAAVHRVLTVAASLVEHGRRARKPQCSCKFQPPDLSSELTAPHTMKLSCLLALCLTPCLVGLASSGETSDNLKQEASQDLFQTPPDLCQLPQARGPCKAALLRYFYNSTSNACEPFTYGGCQGNDNNFETTEMCLRICQPPELRNAVVAVILVGGGRYEEVPGLVDAEGVGDRGQELTATPARSQALTKSCLGCPSRLEALF</sequence>
<accession>A0ABM4T9Q4</accession>
<feature type="domain" description="BPTI/Kunitz inhibitor" evidence="3">
    <location>
        <begin position="124"/>
        <end position="174"/>
    </location>
</feature>